<dbReference type="GO" id="GO:0048471">
    <property type="term" value="C:perinuclear region of cytoplasm"/>
    <property type="evidence" value="ECO:0007669"/>
    <property type="project" value="UniProtKB-SubCell"/>
</dbReference>
<dbReference type="SUPFAM" id="SSF50729">
    <property type="entry name" value="PH domain-like"/>
    <property type="match status" value="1"/>
</dbReference>
<evidence type="ECO:0000256" key="10">
    <source>
        <dbReference type="SAM" id="MobiDB-lite"/>
    </source>
</evidence>
<dbReference type="PANTHER" id="PTHR21426:SF12">
    <property type="entry name" value="EXOCYST COMPLEX COMPONENT 8"/>
    <property type="match status" value="1"/>
</dbReference>
<comment type="subcellular location">
    <subcellularLocation>
        <location evidence="3">Cell projection</location>
        <location evidence="3">Growth cone</location>
    </subcellularLocation>
    <subcellularLocation>
        <location evidence="2">Cytoplasm</location>
        <location evidence="2">Perinuclear region</location>
    </subcellularLocation>
</comment>
<evidence type="ECO:0000256" key="6">
    <source>
        <dbReference type="ARBA" id="ARBA00022448"/>
    </source>
</evidence>
<dbReference type="Proteomes" id="UP000749559">
    <property type="component" value="Unassembled WGS sequence"/>
</dbReference>
<dbReference type="FunFam" id="1.20.58.1210:FF:000001">
    <property type="entry name" value="exocyst complex component 8"/>
    <property type="match status" value="1"/>
</dbReference>
<dbReference type="PROSITE" id="PS50003">
    <property type="entry name" value="PH_DOMAIN"/>
    <property type="match status" value="1"/>
</dbReference>
<name>A0A8S4N3Y2_OWEFU</name>
<accession>A0A8S4N3Y2</accession>
<keyword evidence="8" id="KW-0653">Protein transport</keyword>
<dbReference type="InterPro" id="IPR016159">
    <property type="entry name" value="Cullin_repeat-like_dom_sf"/>
</dbReference>
<keyword evidence="13" id="KW-1185">Reference proteome</keyword>
<evidence type="ECO:0000256" key="4">
    <source>
        <dbReference type="ARBA" id="ARBA00007210"/>
    </source>
</evidence>
<evidence type="ECO:0000313" key="13">
    <source>
        <dbReference type="Proteomes" id="UP000749559"/>
    </source>
</evidence>
<dbReference type="GO" id="GO:0015031">
    <property type="term" value="P:protein transport"/>
    <property type="evidence" value="ECO:0007669"/>
    <property type="project" value="UniProtKB-KW"/>
</dbReference>
<keyword evidence="9" id="KW-0175">Coiled coil</keyword>
<dbReference type="AlphaFoldDB" id="A0A8S4N3Y2"/>
<dbReference type="InterPro" id="IPR032403">
    <property type="entry name" value="Exo84_C"/>
</dbReference>
<feature type="non-terminal residue" evidence="12">
    <location>
        <position position="686"/>
    </location>
</feature>
<dbReference type="SMART" id="SM00233">
    <property type="entry name" value="PH"/>
    <property type="match status" value="1"/>
</dbReference>
<dbReference type="Gene3D" id="1.20.58.1220">
    <property type="entry name" value="Exo84p, C-terminal helical domain"/>
    <property type="match status" value="1"/>
</dbReference>
<feature type="region of interest" description="Disordered" evidence="10">
    <location>
        <begin position="246"/>
        <end position="272"/>
    </location>
</feature>
<evidence type="ECO:0000259" key="11">
    <source>
        <dbReference type="PROSITE" id="PS50003"/>
    </source>
</evidence>
<evidence type="ECO:0000313" key="12">
    <source>
        <dbReference type="EMBL" id="CAH1775581.1"/>
    </source>
</evidence>
<evidence type="ECO:0000256" key="7">
    <source>
        <dbReference type="ARBA" id="ARBA00022483"/>
    </source>
</evidence>
<dbReference type="Pfam" id="PF25345">
    <property type="entry name" value="PH_EXO84"/>
    <property type="match status" value="1"/>
</dbReference>
<dbReference type="PANTHER" id="PTHR21426">
    <property type="entry name" value="EXOCYST COMPLEX COMPONENT 8"/>
    <property type="match status" value="1"/>
</dbReference>
<evidence type="ECO:0000256" key="3">
    <source>
        <dbReference type="ARBA" id="ARBA00004624"/>
    </source>
</evidence>
<organism evidence="12 13">
    <name type="scientific">Owenia fusiformis</name>
    <name type="common">Polychaete worm</name>
    <dbReference type="NCBI Taxonomy" id="6347"/>
    <lineage>
        <taxon>Eukaryota</taxon>
        <taxon>Metazoa</taxon>
        <taxon>Spiralia</taxon>
        <taxon>Lophotrochozoa</taxon>
        <taxon>Annelida</taxon>
        <taxon>Polychaeta</taxon>
        <taxon>Sedentaria</taxon>
        <taxon>Canalipalpata</taxon>
        <taxon>Sabellida</taxon>
        <taxon>Oweniida</taxon>
        <taxon>Oweniidae</taxon>
        <taxon>Owenia</taxon>
    </lineage>
</organism>
<dbReference type="GO" id="GO:0000145">
    <property type="term" value="C:exocyst"/>
    <property type="evidence" value="ECO:0007669"/>
    <property type="project" value="InterPro"/>
</dbReference>
<dbReference type="SUPFAM" id="SSF74788">
    <property type="entry name" value="Cullin repeat-like"/>
    <property type="match status" value="1"/>
</dbReference>
<dbReference type="Gene3D" id="2.30.29.30">
    <property type="entry name" value="Pleckstrin-homology domain (PH domain)/Phosphotyrosine-binding domain (PTB)"/>
    <property type="match status" value="1"/>
</dbReference>
<dbReference type="InterPro" id="IPR011993">
    <property type="entry name" value="PH-like_dom_sf"/>
</dbReference>
<sequence>FKMADGIGRILSKADFDPDNFVSKLSQNGEDELEDVRQKIQKLSEETSLALKRNVYKNYSQFIETAKEISILEGEMYQLSHMLTEQKTIMNNMMEMSITSDRTDGPVDQDPKDEDNTKKNLAFLLEKVEGCSSITDVPGRYLVHNGDLVELEPESFTQIQKVHAFLLNDSLMIASCLQHRNGPGKYKFQTIYELDGFAIVNQRDIGPVKNAFKILMFPDTRMYQCENPKEKRNWLDILESTKRKKAELDTQKRESSISQDRNSSISFNDSPFGEEDELEYQLNVAMETELLNVSWLQDLPEDLDVCMAQRDFEGAVDLHERVNEYLEGAPRSLALKEIQSRIDTRINQLTDMLVAELTVSPERSLRGGPRAARRAVTQLIRLGKSALACDLFLQNRSAITKYNIRQLKIEGATTLYIKRLCGVFFTSLKDTGTEFLKAFPDNYGCYSAFVAWAKEEIKMFMDLFKRQVFSSKAGLTVVADCVNVVRKHCDQLSDIGLEMTFTLNSLLLVDLDRTVRENKDYILDTVKHRSNEDQWRPLNLKNTKAVKTFMDEMSELGVDDISKYVYDECWVSLSHNTTQFSKTYLTFLDDVLKLHVPELHNMISEALVDIFKAQLRHIELSLAGGKFISEHQFILVNTEFLLNSLLKVAEKSYQTRLGQPAIHLAPLHRALKKLKSVSRSVVGDLV</sequence>
<gene>
    <name evidence="12" type="ORF">OFUS_LOCUS2871</name>
</gene>
<dbReference type="Gene3D" id="1.20.58.1210">
    <property type="entry name" value="Exo84p, N-terminal helical domain"/>
    <property type="match status" value="1"/>
</dbReference>
<dbReference type="CDD" id="cd01226">
    <property type="entry name" value="PH_RalBD_exo84"/>
    <property type="match status" value="1"/>
</dbReference>
<protein>
    <recommendedName>
        <fullName evidence="5">Exocyst complex component 8</fullName>
    </recommendedName>
</protein>
<comment type="function">
    <text evidence="1">Component of the exocyst complex involved in the docking of exocytic vesicles with fusion sites on the plasma membrane.</text>
</comment>
<dbReference type="EMBL" id="CAIIXF020000001">
    <property type="protein sequence ID" value="CAH1775581.1"/>
    <property type="molecule type" value="Genomic_DNA"/>
</dbReference>
<dbReference type="Pfam" id="PF16528">
    <property type="entry name" value="Exo84_C"/>
    <property type="match status" value="1"/>
</dbReference>
<comment type="similarity">
    <text evidence="4">Belongs to the EXO84 family.</text>
</comment>
<dbReference type="GO" id="GO:0006887">
    <property type="term" value="P:exocytosis"/>
    <property type="evidence" value="ECO:0007669"/>
    <property type="project" value="UniProtKB-KW"/>
</dbReference>
<dbReference type="OrthoDB" id="642193at2759"/>
<dbReference type="InterPro" id="IPR001849">
    <property type="entry name" value="PH_domain"/>
</dbReference>
<dbReference type="InterPro" id="IPR042561">
    <property type="entry name" value="Exo84_C_1"/>
</dbReference>
<evidence type="ECO:0000256" key="5">
    <source>
        <dbReference type="ARBA" id="ARBA00017509"/>
    </source>
</evidence>
<evidence type="ECO:0000256" key="1">
    <source>
        <dbReference type="ARBA" id="ARBA00002660"/>
    </source>
</evidence>
<comment type="caution">
    <text evidence="12">The sequence shown here is derived from an EMBL/GenBank/DDBJ whole genome shotgun (WGS) entry which is preliminary data.</text>
</comment>
<dbReference type="InterPro" id="IPR033961">
    <property type="entry name" value="Exo84"/>
</dbReference>
<dbReference type="Pfam" id="PF08700">
    <property type="entry name" value="VPS51_Exo84_N"/>
    <property type="match status" value="1"/>
</dbReference>
<feature type="domain" description="PH" evidence="11">
    <location>
        <begin position="141"/>
        <end position="243"/>
    </location>
</feature>
<dbReference type="GO" id="GO:0006893">
    <property type="term" value="P:Golgi to plasma membrane transport"/>
    <property type="evidence" value="ECO:0007669"/>
    <property type="project" value="TreeGrafter"/>
</dbReference>
<evidence type="ECO:0000256" key="2">
    <source>
        <dbReference type="ARBA" id="ARBA00004556"/>
    </source>
</evidence>
<feature type="compositionally biased region" description="Basic and acidic residues" evidence="10">
    <location>
        <begin position="246"/>
        <end position="255"/>
    </location>
</feature>
<reference evidence="12" key="1">
    <citation type="submission" date="2022-03" db="EMBL/GenBank/DDBJ databases">
        <authorList>
            <person name="Martin C."/>
        </authorList>
    </citation>
    <scope>NUCLEOTIDE SEQUENCE</scope>
</reference>
<proteinExistence type="inferred from homology"/>
<feature type="compositionally biased region" description="Low complexity" evidence="10">
    <location>
        <begin position="256"/>
        <end position="266"/>
    </location>
</feature>
<dbReference type="GO" id="GO:0030426">
    <property type="term" value="C:growth cone"/>
    <property type="evidence" value="ECO:0007669"/>
    <property type="project" value="UniProtKB-SubCell"/>
</dbReference>
<evidence type="ECO:0000256" key="9">
    <source>
        <dbReference type="SAM" id="Coils"/>
    </source>
</evidence>
<keyword evidence="6" id="KW-0813">Transport</keyword>
<feature type="coiled-coil region" evidence="9">
    <location>
        <begin position="26"/>
        <end position="53"/>
    </location>
</feature>
<keyword evidence="7" id="KW-0268">Exocytosis</keyword>
<evidence type="ECO:0000256" key="8">
    <source>
        <dbReference type="ARBA" id="ARBA00022927"/>
    </source>
</evidence>
<dbReference type="InterPro" id="IPR042560">
    <property type="entry name" value="Exo84_C_2"/>
</dbReference>